<evidence type="ECO:0000256" key="2">
    <source>
        <dbReference type="SAM" id="SignalP"/>
    </source>
</evidence>
<evidence type="ECO:0000313" key="4">
    <source>
        <dbReference type="Proteomes" id="UP001321786"/>
    </source>
</evidence>
<comment type="similarity">
    <text evidence="1">Belongs to the membrane fusion protein (MFP) (TC 8.A.1) family.</text>
</comment>
<dbReference type="GO" id="GO:1990281">
    <property type="term" value="C:efflux pump complex"/>
    <property type="evidence" value="ECO:0007669"/>
    <property type="project" value="TreeGrafter"/>
</dbReference>
<dbReference type="Gene3D" id="2.40.50.100">
    <property type="match status" value="1"/>
</dbReference>
<dbReference type="PANTHER" id="PTHR30469">
    <property type="entry name" value="MULTIDRUG RESISTANCE PROTEIN MDTA"/>
    <property type="match status" value="1"/>
</dbReference>
<dbReference type="PROSITE" id="PS51257">
    <property type="entry name" value="PROKAR_LIPOPROTEIN"/>
    <property type="match status" value="1"/>
</dbReference>
<dbReference type="AlphaFoldDB" id="A0AAU9EFX1"/>
<dbReference type="InterPro" id="IPR006143">
    <property type="entry name" value="RND_pump_MFP"/>
</dbReference>
<reference evidence="3 4" key="1">
    <citation type="submission" date="2023-08" db="EMBL/GenBank/DDBJ databases">
        <title>Helicovermis profunda gen. nov., sp. nov., a novel mesophilic, fermentative bacterium within the Bacillota from a deep-sea hydrothermal vent chimney.</title>
        <authorList>
            <person name="Miyazaki U."/>
            <person name="Mizutani D."/>
            <person name="Hashimoto Y."/>
            <person name="Tame A."/>
            <person name="Sawayama S."/>
            <person name="Miyazaki J."/>
            <person name="Takai K."/>
            <person name="Nakagawa S."/>
        </authorList>
    </citation>
    <scope>NUCLEOTIDE SEQUENCE [LARGE SCALE GENOMIC DNA]</scope>
    <source>
        <strain evidence="3 4">S502</strain>
    </source>
</reference>
<dbReference type="NCBIfam" id="TIGR01730">
    <property type="entry name" value="RND_mfp"/>
    <property type="match status" value="1"/>
</dbReference>
<name>A0AAU9EFX1_9FIRM</name>
<dbReference type="Gene3D" id="1.10.287.470">
    <property type="entry name" value="Helix hairpin bin"/>
    <property type="match status" value="1"/>
</dbReference>
<feature type="signal peptide" evidence="2">
    <location>
        <begin position="1"/>
        <end position="21"/>
    </location>
</feature>
<dbReference type="GO" id="GO:0015562">
    <property type="term" value="F:efflux transmembrane transporter activity"/>
    <property type="evidence" value="ECO:0007669"/>
    <property type="project" value="InterPro"/>
</dbReference>
<dbReference type="EMBL" id="AP028654">
    <property type="protein sequence ID" value="BEP29657.1"/>
    <property type="molecule type" value="Genomic_DNA"/>
</dbReference>
<dbReference type="Gene3D" id="2.40.420.20">
    <property type="match status" value="1"/>
</dbReference>
<protein>
    <submittedName>
        <fullName evidence="3">Efflux RND transporter periplasmic adaptor subunit</fullName>
    </submittedName>
</protein>
<dbReference type="Gene3D" id="2.40.30.170">
    <property type="match status" value="1"/>
</dbReference>
<dbReference type="RefSeq" id="WP_338535280.1">
    <property type="nucleotide sequence ID" value="NZ_AP028654.1"/>
</dbReference>
<keyword evidence="4" id="KW-1185">Reference proteome</keyword>
<evidence type="ECO:0000313" key="3">
    <source>
        <dbReference type="EMBL" id="BEP29657.1"/>
    </source>
</evidence>
<proteinExistence type="inferred from homology"/>
<dbReference type="SUPFAM" id="SSF111369">
    <property type="entry name" value="HlyD-like secretion proteins"/>
    <property type="match status" value="1"/>
</dbReference>
<organism evidence="3 4">
    <name type="scientific">Helicovermis profundi</name>
    <dbReference type="NCBI Taxonomy" id="3065157"/>
    <lineage>
        <taxon>Bacteria</taxon>
        <taxon>Bacillati</taxon>
        <taxon>Bacillota</taxon>
        <taxon>Clostridia</taxon>
        <taxon>Helicovermis</taxon>
    </lineage>
</organism>
<accession>A0AAU9EFX1</accession>
<gene>
    <name evidence="3" type="ORF">HLPR_19880</name>
</gene>
<sequence>MNKKIISILLLVSTTILIFSACTPSQKVVKEKVKLVKVKEAKVQIKNESIKYFGFIEPSMVKALSLKNSGKINKINITTGQKITKDMPLVSLDTYEYGLGVKASKEQINLASLDLDKAEKSYDFYKKLYNDTLALYEKGAISKQKLDEIKLSYDINSSQYEQAKKNYSKSKIDLDYKSNSVNDSTLIADMDGVVVDILKKEGEIYAAGYPIVLIRTNENIVNIGVSEKDIKRLTLNMKASIDVDGKKYSGTISKINLMPDKLSRTYSVQIKLNDGNFIIGQSSEVSFLLNKIKGIWLPITDILNDGEDYVYIVKDNRVVRKNIELHEINESFVRVSNLNNGDKIIVTATNSLTEGYKVKIVGDTNE</sequence>
<keyword evidence="2" id="KW-0732">Signal</keyword>
<dbReference type="Proteomes" id="UP001321786">
    <property type="component" value="Chromosome"/>
</dbReference>
<dbReference type="PANTHER" id="PTHR30469:SF20">
    <property type="entry name" value="EFFLUX RND TRANSPORTER PERIPLASMIC ADAPTOR SUBUNIT"/>
    <property type="match status" value="1"/>
</dbReference>
<dbReference type="KEGG" id="hprf:HLPR_19880"/>
<evidence type="ECO:0000256" key="1">
    <source>
        <dbReference type="ARBA" id="ARBA00009477"/>
    </source>
</evidence>
<feature type="chain" id="PRO_5043998107" evidence="2">
    <location>
        <begin position="22"/>
        <end position="366"/>
    </location>
</feature>